<evidence type="ECO:0008006" key="3">
    <source>
        <dbReference type="Google" id="ProtNLM"/>
    </source>
</evidence>
<name>A0A147FD16_MICTE</name>
<dbReference type="PATRIC" id="fig|2033.4.peg.1787"/>
<comment type="caution">
    <text evidence="1">The sequence shown here is derived from an EMBL/GenBank/DDBJ whole genome shotgun (WGS) entry which is preliminary data.</text>
</comment>
<dbReference type="AlphaFoldDB" id="A0A147FD16"/>
<dbReference type="EMBL" id="LDRV01000001">
    <property type="protein sequence ID" value="KTS14382.1"/>
    <property type="molecule type" value="Genomic_DNA"/>
</dbReference>
<dbReference type="InterPro" id="IPR023846">
    <property type="entry name" value="CHP04042_MSMEG0570"/>
</dbReference>
<reference evidence="1 2" key="1">
    <citation type="journal article" date="2016" name="Front. Microbiol.">
        <title>Genomic Resource of Rice Seed Associated Bacteria.</title>
        <authorList>
            <person name="Midha S."/>
            <person name="Bansal K."/>
            <person name="Sharma S."/>
            <person name="Kumar N."/>
            <person name="Patil P.P."/>
            <person name="Chaudhry V."/>
            <person name="Patil P.B."/>
        </authorList>
    </citation>
    <scope>NUCLEOTIDE SEQUENCE [LARGE SCALE GENOMIC DNA]</scope>
    <source>
        <strain evidence="1 2">RSA3</strain>
    </source>
</reference>
<accession>A0A147FD16</accession>
<evidence type="ECO:0000313" key="2">
    <source>
        <dbReference type="Proteomes" id="UP000072189"/>
    </source>
</evidence>
<organism evidence="1 2">
    <name type="scientific">Microbacterium testaceum</name>
    <name type="common">Aureobacterium testaceum</name>
    <name type="synonym">Brevibacterium testaceum</name>
    <dbReference type="NCBI Taxonomy" id="2033"/>
    <lineage>
        <taxon>Bacteria</taxon>
        <taxon>Bacillati</taxon>
        <taxon>Actinomycetota</taxon>
        <taxon>Actinomycetes</taxon>
        <taxon>Micrococcales</taxon>
        <taxon>Microbacteriaceae</taxon>
        <taxon>Microbacterium</taxon>
    </lineage>
</organism>
<dbReference type="Proteomes" id="UP000072189">
    <property type="component" value="Unassembled WGS sequence"/>
</dbReference>
<dbReference type="NCBIfam" id="TIGR04042">
    <property type="entry name" value="MSMEG_0570_fam"/>
    <property type="match status" value="1"/>
</dbReference>
<protein>
    <recommendedName>
        <fullName evidence="3">MSMEG_0570 family protein</fullName>
    </recommendedName>
</protein>
<evidence type="ECO:0000313" key="1">
    <source>
        <dbReference type="EMBL" id="KTS14382.1"/>
    </source>
</evidence>
<proteinExistence type="predicted"/>
<sequence length="99" mass="10859">MPEMRFAVRWPDGAETSHYSPSLVMHDYLSTGGRYGVTDFVERSREALDAAAERVRAAYGFACTSAMASRDEIVRTAAAYAEGEVTVLRMEPPLPARAS</sequence>
<gene>
    <name evidence="1" type="ORF">RSA3_00290</name>
</gene>
<dbReference type="OrthoDB" id="195104at2"/>